<evidence type="ECO:0000313" key="4">
    <source>
        <dbReference type="Proteomes" id="UP000294894"/>
    </source>
</evidence>
<dbReference type="PROSITE" id="PS51257">
    <property type="entry name" value="PROKAR_LIPOPROTEIN"/>
    <property type="match status" value="1"/>
</dbReference>
<dbReference type="PANTHER" id="PTHR42678">
    <property type="entry name" value="AMIDASE"/>
    <property type="match status" value="1"/>
</dbReference>
<name>A0A4P7GJY4_9ACTN</name>
<feature type="compositionally biased region" description="Low complexity" evidence="1">
    <location>
        <begin position="39"/>
        <end position="53"/>
    </location>
</feature>
<organism evidence="3 4">
    <name type="scientific">Nocardioides euryhalodurans</name>
    <dbReference type="NCBI Taxonomy" id="2518370"/>
    <lineage>
        <taxon>Bacteria</taxon>
        <taxon>Bacillati</taxon>
        <taxon>Actinomycetota</taxon>
        <taxon>Actinomycetes</taxon>
        <taxon>Propionibacteriales</taxon>
        <taxon>Nocardioidaceae</taxon>
        <taxon>Nocardioides</taxon>
    </lineage>
</organism>
<keyword evidence="4" id="KW-1185">Reference proteome</keyword>
<evidence type="ECO:0000259" key="2">
    <source>
        <dbReference type="Pfam" id="PF01425"/>
    </source>
</evidence>
<dbReference type="EMBL" id="CP038267">
    <property type="protein sequence ID" value="QBR92330.1"/>
    <property type="molecule type" value="Genomic_DNA"/>
</dbReference>
<dbReference type="SUPFAM" id="SSF75304">
    <property type="entry name" value="Amidase signature (AS) enzymes"/>
    <property type="match status" value="1"/>
</dbReference>
<feature type="domain" description="Amidase" evidence="2">
    <location>
        <begin position="89"/>
        <end position="504"/>
    </location>
</feature>
<dbReference type="OrthoDB" id="9811471at2"/>
<dbReference type="Proteomes" id="UP000294894">
    <property type="component" value="Chromosome"/>
</dbReference>
<dbReference type="InterPro" id="IPR023631">
    <property type="entry name" value="Amidase_dom"/>
</dbReference>
<dbReference type="AlphaFoldDB" id="A0A4P7GJY4"/>
<proteinExistence type="predicted"/>
<sequence>MIPRRPKLPGSRPRRAVVAGTLVLALVGCTDSTPGTAPADTSETSRSTTTAATEPPPDTLITGEVRFPTDATIAELQRALRNGRITSVELVDYFLARIEAYDDAGPELNALITINPRARAEAAALDSERAASGPRGPLHGIPLVVKDNINTAEMRTTSGSRVLEHFQTARDAFQVRKLREAGAIILGKANLAELAQSSNSYSTVGGQTLSPYDTSREPGGSSGGTAVAVAANFAVAGLGQDTCGSIRHPAGLNNVYGLRPTYGLSSRAGSLRFSSSLDELGPMTRTVADLAIIVDITSGEDPEDPATVPTQTSLVDALDPGGLEGRRIGVLEFDYRNELDGVLQDALDVMVANGAELVPISLPEPRQNMDPILGEFPSSLAAYLAEEPTAPRRAWARIVNDPGASRRKPTTRAYREAVAGRMAYRRDLEAVLDRLDVDAVAYPVSSTTASVIVRPDQDDDSGHFNCGPASIAGLPALAMPAGFASDGLPVGLELLGRAFDEATLISIASGFEAHTDHRGLPASTPPLPTEG</sequence>
<gene>
    <name evidence="3" type="ORF">EXE57_08555</name>
</gene>
<dbReference type="PANTHER" id="PTHR42678:SF34">
    <property type="entry name" value="OS04G0183300 PROTEIN"/>
    <property type="match status" value="1"/>
</dbReference>
<dbReference type="KEGG" id="noy:EXE57_08555"/>
<protein>
    <submittedName>
        <fullName evidence="3">Amidase</fullName>
    </submittedName>
</protein>
<dbReference type="Gene3D" id="3.90.1300.10">
    <property type="entry name" value="Amidase signature (AS) domain"/>
    <property type="match status" value="1"/>
</dbReference>
<accession>A0A4P7GJY4</accession>
<dbReference type="Pfam" id="PF01425">
    <property type="entry name" value="Amidase"/>
    <property type="match status" value="1"/>
</dbReference>
<evidence type="ECO:0000313" key="3">
    <source>
        <dbReference type="EMBL" id="QBR92330.1"/>
    </source>
</evidence>
<evidence type="ECO:0000256" key="1">
    <source>
        <dbReference type="SAM" id="MobiDB-lite"/>
    </source>
</evidence>
<feature type="region of interest" description="Disordered" evidence="1">
    <location>
        <begin position="30"/>
        <end position="58"/>
    </location>
</feature>
<dbReference type="InterPro" id="IPR036928">
    <property type="entry name" value="AS_sf"/>
</dbReference>
<reference evidence="3 4" key="1">
    <citation type="submission" date="2019-03" db="EMBL/GenBank/DDBJ databases">
        <title>Three New Species of Nocardioides, Nocardioides euryhalodurans sp. nov., Nocardioides seonyuensis sp. nov. and Nocardioides eburneoflavus sp. nov., Iolated from Soil.</title>
        <authorList>
            <person name="Roh S.G."/>
            <person name="Lee C."/>
            <person name="Kim M.-K."/>
            <person name="Kim S.B."/>
        </authorList>
    </citation>
    <scope>NUCLEOTIDE SEQUENCE [LARGE SCALE GENOMIC DNA]</scope>
    <source>
        <strain evidence="3 4">MMS17-SY117</strain>
    </source>
</reference>